<dbReference type="PROSITE" id="PS50837">
    <property type="entry name" value="NACHT"/>
    <property type="match status" value="1"/>
</dbReference>
<evidence type="ECO:0000313" key="5">
    <source>
        <dbReference type="Proteomes" id="UP001385951"/>
    </source>
</evidence>
<dbReference type="Pfam" id="PF24883">
    <property type="entry name" value="NPHP3_N"/>
    <property type="match status" value="1"/>
</dbReference>
<dbReference type="Gene3D" id="2.130.10.10">
    <property type="entry name" value="YVTN repeat-like/Quinoprotein amine dehydrogenase"/>
    <property type="match status" value="2"/>
</dbReference>
<organism evidence="4 5">
    <name type="scientific">Cerrena zonata</name>
    <dbReference type="NCBI Taxonomy" id="2478898"/>
    <lineage>
        <taxon>Eukaryota</taxon>
        <taxon>Fungi</taxon>
        <taxon>Dikarya</taxon>
        <taxon>Basidiomycota</taxon>
        <taxon>Agaricomycotina</taxon>
        <taxon>Agaricomycetes</taxon>
        <taxon>Polyporales</taxon>
        <taxon>Cerrenaceae</taxon>
        <taxon>Cerrena</taxon>
    </lineage>
</organism>
<dbReference type="InterPro" id="IPR007111">
    <property type="entry name" value="NACHT_NTPase"/>
</dbReference>
<dbReference type="SMART" id="SM00320">
    <property type="entry name" value="WD40"/>
    <property type="match status" value="4"/>
</dbReference>
<dbReference type="InterPro" id="IPR036322">
    <property type="entry name" value="WD40_repeat_dom_sf"/>
</dbReference>
<gene>
    <name evidence="4" type="ORF">QCA50_010991</name>
</gene>
<comment type="caution">
    <text evidence="4">The sequence shown here is derived from an EMBL/GenBank/DDBJ whole genome shotgun (WGS) entry which is preliminary data.</text>
</comment>
<sequence length="1399" mass="157228">MPDRAGVEPPQYQNVERRTSELDRLTVESESNHPKVSSLFNLNTLAHCCSLANRTKCLEAYWDHRFRSCMKTHCLPRFFSHVRQMPVIRYHPVALLIAMHKVEDVKQTSSLPWRKIPKLYVEVACNDLKHPWKLKEISSLSPQWNETVPLDVEDTGQSLHFRLRRHALLRSDPAIGMVSVKIEDLISQSTGAVEGIPLILQTSKQFSSPLKIWLSAKESNVKGNAEAALGLAQVAVDVSDIRSQEPEIVDHTSAVLNNLSSLSKNLGTVAGVIADKMGDLAELHPYANIAWKACSSLYDVVKQQRMNDDGLLALVKTMDDTFSFAGDLDDLPNKIKRLESVIARVLQQIAECAFFIREYASRSFTGRILEQLWKDQESKLREFMAAFKNLQKDLDSGTLQHNTFVTSRISEDVSKILESEYIKLLKPSPMNLATRKTCLAGTRTQILDEITQWIIRPSEKNILWLHGAAGSGKSTIASTIAQYFYYQRRRGAYLFFERSTSDPFAFMRTLAHKLAEFDSNICTAVSASIKQEPGIVSESLLDQFTKLLSLPLLEAAEKLTGPIIIVLDGLDECGDEASRAGVLKLLGGQFHKLPSTFRFLVTSRLERDIDAMITSNSQFIEQLVLTVGADKDDSDIKAFISSEMKEIRELNVGCGLSDDWPGQDTIHKLARFSEGLFIWVSTMSKFLREESSPIVQLDLLLGSAHSIQGLDPLYSTALETSCRWQQEQSMKHFQSVIAVILFSRELLDDHRIDRLLGLADQDSCRFILARLRCVLDYSPGKPIRPFHASFRDYLTGANRSGGKPWSLSSLNPEHLLASCCFHVMLNQLHFNMCKVRSSHHVPSRARDFRAIVTDSISLELRYACIRWSNHLSAARTLDDTLISLLRQFSHKKVLFWLEAVSIIKQVRWAQVDPSHIARSTTTILKDYDPALLALWNEVQKLIHDTRHFTPALFPHIYLSALPFTPPWSKIRKIYGPLFPNTIQVFTKEATSNDILGMGGISHLSFSPDGRMLVSCFGDGSVQIRRTSDYALLPKYKNLYHLDGIKVAKLSYGNSNVIYGLTGHGALVVWDVESTTTITLKSASVSDFEVQLLPSGEHILAVCGDRSLYIWSRENLDLIFSLLEIKVADTNLTSIAIANSGQVAVSGPTEEVMVLDIELAQPPMIIPLRMSGDDHPILAFSSDNMFLAIASSKEGVFIWCMETENIIRLSLNDLSKPASHDHCNNLQLISTSWINSEHILFIGFSDGITSLFNVDTKQVTACAVGEIRQMPVQVAASPDGTTLATGSSYIRIWDSTILQQSRGISANDIQGNVDNKETCFKQFPSEWLTLSDHLNNHRTSGCIWDPWQAHLLYIPSKYQDTLYWLGQKHIIGPMQKVRLDLSRFVHGERWSECYKGNIDK</sequence>
<dbReference type="InterPro" id="IPR035892">
    <property type="entry name" value="C2_domain_sf"/>
</dbReference>
<feature type="domain" description="NACHT" evidence="3">
    <location>
        <begin position="461"/>
        <end position="604"/>
    </location>
</feature>
<dbReference type="InterPro" id="IPR015943">
    <property type="entry name" value="WD40/YVTN_repeat-like_dom_sf"/>
</dbReference>
<evidence type="ECO:0000313" key="4">
    <source>
        <dbReference type="EMBL" id="KAK7685647.1"/>
    </source>
</evidence>
<dbReference type="Gene3D" id="3.40.50.300">
    <property type="entry name" value="P-loop containing nucleotide triphosphate hydrolases"/>
    <property type="match status" value="1"/>
</dbReference>
<proteinExistence type="predicted"/>
<dbReference type="PROSITE" id="PS50004">
    <property type="entry name" value="C2"/>
    <property type="match status" value="1"/>
</dbReference>
<reference evidence="4 5" key="1">
    <citation type="submission" date="2022-09" db="EMBL/GenBank/DDBJ databases">
        <authorList>
            <person name="Palmer J.M."/>
        </authorList>
    </citation>
    <scope>NUCLEOTIDE SEQUENCE [LARGE SCALE GENOMIC DNA]</scope>
    <source>
        <strain evidence="4 5">DSM 7382</strain>
    </source>
</reference>
<dbReference type="PANTHER" id="PTHR10039:SF17">
    <property type="entry name" value="FUNGAL STAND N-TERMINAL GOODBYE DOMAIN-CONTAINING PROTEIN-RELATED"/>
    <property type="match status" value="1"/>
</dbReference>
<accession>A0AAW0G7B7</accession>
<evidence type="ECO:0000259" key="3">
    <source>
        <dbReference type="PROSITE" id="PS50837"/>
    </source>
</evidence>
<evidence type="ECO:0000256" key="1">
    <source>
        <dbReference type="ARBA" id="ARBA00022737"/>
    </source>
</evidence>
<keyword evidence="5" id="KW-1185">Reference proteome</keyword>
<protein>
    <recommendedName>
        <fullName evidence="6">C2 domain-containing protein</fullName>
    </recommendedName>
</protein>
<keyword evidence="1" id="KW-0677">Repeat</keyword>
<name>A0AAW0G7B7_9APHY</name>
<dbReference type="InterPro" id="IPR001680">
    <property type="entry name" value="WD40_rpt"/>
</dbReference>
<feature type="domain" description="C2" evidence="2">
    <location>
        <begin position="76"/>
        <end position="200"/>
    </location>
</feature>
<dbReference type="SUPFAM" id="SSF52540">
    <property type="entry name" value="P-loop containing nucleoside triphosphate hydrolases"/>
    <property type="match status" value="1"/>
</dbReference>
<dbReference type="Gene3D" id="2.60.40.150">
    <property type="entry name" value="C2 domain"/>
    <property type="match status" value="1"/>
</dbReference>
<dbReference type="PANTHER" id="PTHR10039">
    <property type="entry name" value="AMELOGENIN"/>
    <property type="match status" value="1"/>
</dbReference>
<evidence type="ECO:0000259" key="2">
    <source>
        <dbReference type="PROSITE" id="PS50004"/>
    </source>
</evidence>
<dbReference type="InterPro" id="IPR000008">
    <property type="entry name" value="C2_dom"/>
</dbReference>
<evidence type="ECO:0008006" key="6">
    <source>
        <dbReference type="Google" id="ProtNLM"/>
    </source>
</evidence>
<dbReference type="InterPro" id="IPR027417">
    <property type="entry name" value="P-loop_NTPase"/>
</dbReference>
<dbReference type="Pfam" id="PF00400">
    <property type="entry name" value="WD40"/>
    <property type="match status" value="1"/>
</dbReference>
<dbReference type="Proteomes" id="UP001385951">
    <property type="component" value="Unassembled WGS sequence"/>
</dbReference>
<dbReference type="SUPFAM" id="SSF50978">
    <property type="entry name" value="WD40 repeat-like"/>
    <property type="match status" value="1"/>
</dbReference>
<dbReference type="SUPFAM" id="SSF49562">
    <property type="entry name" value="C2 domain (Calcium/lipid-binding domain, CaLB)"/>
    <property type="match status" value="1"/>
</dbReference>
<dbReference type="InterPro" id="IPR056884">
    <property type="entry name" value="NPHP3-like_N"/>
</dbReference>
<dbReference type="Pfam" id="PF00168">
    <property type="entry name" value="C2"/>
    <property type="match status" value="1"/>
</dbReference>
<dbReference type="EMBL" id="JASBNA010000019">
    <property type="protein sequence ID" value="KAK7685647.1"/>
    <property type="molecule type" value="Genomic_DNA"/>
</dbReference>